<dbReference type="OrthoDB" id="2418132at2"/>
<dbReference type="SUPFAM" id="SSF101386">
    <property type="entry name" value="all-alpha NTP pyrophosphatases"/>
    <property type="match status" value="1"/>
</dbReference>
<dbReference type="PANTHER" id="PTHR42692:SF2">
    <property type="entry name" value="IG HYPOTHETICAL 16995"/>
    <property type="match status" value="1"/>
</dbReference>
<organism evidence="2 3">
    <name type="scientific">Thermoflavimicrobium daqui</name>
    <dbReference type="NCBI Taxonomy" id="2137476"/>
    <lineage>
        <taxon>Bacteria</taxon>
        <taxon>Bacillati</taxon>
        <taxon>Bacillota</taxon>
        <taxon>Bacilli</taxon>
        <taxon>Bacillales</taxon>
        <taxon>Thermoactinomycetaceae</taxon>
        <taxon>Thermoflavimicrobium</taxon>
    </lineage>
</organism>
<dbReference type="CDD" id="cd11523">
    <property type="entry name" value="NTP-PPase"/>
    <property type="match status" value="1"/>
</dbReference>
<dbReference type="Proteomes" id="UP000251213">
    <property type="component" value="Unassembled WGS sequence"/>
</dbReference>
<proteinExistence type="predicted"/>
<reference evidence="2 3" key="2">
    <citation type="submission" date="2018-06" db="EMBL/GenBank/DDBJ databases">
        <authorList>
            <person name="Zhirakovskaya E."/>
        </authorList>
    </citation>
    <scope>NUCLEOTIDE SEQUENCE [LARGE SCALE GENOMIC DNA]</scope>
    <source>
        <strain evidence="2 3">FBKL4.011</strain>
    </source>
</reference>
<reference evidence="2 3" key="1">
    <citation type="submission" date="2018-06" db="EMBL/GenBank/DDBJ databases">
        <title>Thermoflavimicrobium daqus sp. nov., a thermophilic microbe isolated from Moutai-flavour Daqu.</title>
        <authorList>
            <person name="Wang X."/>
            <person name="Zhou H."/>
        </authorList>
    </citation>
    <scope>NUCLEOTIDE SEQUENCE [LARGE SCALE GENOMIC DNA]</scope>
    <source>
        <strain evidence="2 3">FBKL4.011</strain>
    </source>
</reference>
<dbReference type="Pfam" id="PF03819">
    <property type="entry name" value="MazG"/>
    <property type="match status" value="1"/>
</dbReference>
<dbReference type="RefSeq" id="WP_113659371.1">
    <property type="nucleotide sequence ID" value="NZ_KZ845668.1"/>
</dbReference>
<dbReference type="EMBL" id="QJKK01000006">
    <property type="protein sequence ID" value="RAL23386.1"/>
    <property type="molecule type" value="Genomic_DNA"/>
</dbReference>
<evidence type="ECO:0000313" key="2">
    <source>
        <dbReference type="EMBL" id="RAL23386.1"/>
    </source>
</evidence>
<evidence type="ECO:0000259" key="1">
    <source>
        <dbReference type="Pfam" id="PF03819"/>
    </source>
</evidence>
<comment type="caution">
    <text evidence="2">The sequence shown here is derived from an EMBL/GenBank/DDBJ whole genome shotgun (WGS) entry which is preliminary data.</text>
</comment>
<keyword evidence="3" id="KW-1185">Reference proteome</keyword>
<dbReference type="InterPro" id="IPR047046">
    <property type="entry name" value="YpjD/YvdC"/>
</dbReference>
<dbReference type="InterPro" id="IPR004518">
    <property type="entry name" value="MazG-like_dom"/>
</dbReference>
<protein>
    <recommendedName>
        <fullName evidence="1">NTP pyrophosphohydrolase MazG-like domain-containing protein</fullName>
    </recommendedName>
</protein>
<sequence length="109" mass="12547">MNLAELQKWVDETYQKRGWKELGPYIRVGFLMEEVGEVARAVRAIEIGRDRPDEVTPSDQELHQELIGELGDVLANIALLANIYDLSLDEVVESHKQKLQERYQANHNC</sequence>
<dbReference type="PANTHER" id="PTHR42692">
    <property type="entry name" value="NUCLEOTIDE PYROPHOSPHOHYDROLASE"/>
    <property type="match status" value="1"/>
</dbReference>
<name>A0A364K3T7_9BACL</name>
<gene>
    <name evidence="2" type="ORF">DL897_11905</name>
</gene>
<dbReference type="InterPro" id="IPR011411">
    <property type="entry name" value="MazG-related_YvdC"/>
</dbReference>
<evidence type="ECO:0000313" key="3">
    <source>
        <dbReference type="Proteomes" id="UP000251213"/>
    </source>
</evidence>
<accession>A0A364K3T7</accession>
<dbReference type="AlphaFoldDB" id="A0A364K3T7"/>
<dbReference type="PIRSF" id="PIRSF036521">
    <property type="entry name" value="UCP036521_pph"/>
    <property type="match status" value="1"/>
</dbReference>
<feature type="domain" description="NTP pyrophosphohydrolase MazG-like" evidence="1">
    <location>
        <begin position="30"/>
        <end position="103"/>
    </location>
</feature>
<dbReference type="Gene3D" id="1.10.287.1080">
    <property type="entry name" value="MazG-like"/>
    <property type="match status" value="1"/>
</dbReference>